<keyword evidence="2" id="KW-0723">Serine/threonine-protein kinase</keyword>
<evidence type="ECO:0000313" key="12">
    <source>
        <dbReference type="Proteomes" id="UP000302139"/>
    </source>
</evidence>
<dbReference type="Pfam" id="PF13845">
    <property type="entry name" value="Septum_form"/>
    <property type="match status" value="1"/>
</dbReference>
<evidence type="ECO:0000256" key="6">
    <source>
        <dbReference type="ARBA" id="ARBA00022840"/>
    </source>
</evidence>
<dbReference type="InterPro" id="IPR017441">
    <property type="entry name" value="Protein_kinase_ATP_BS"/>
</dbReference>
<evidence type="ECO:0000259" key="10">
    <source>
        <dbReference type="PROSITE" id="PS50011"/>
    </source>
</evidence>
<keyword evidence="3" id="KW-0808">Transferase</keyword>
<feature type="transmembrane region" description="Helical" evidence="9">
    <location>
        <begin position="480"/>
        <end position="502"/>
    </location>
</feature>
<accession>A0A4D4M725</accession>
<dbReference type="GO" id="GO:0005524">
    <property type="term" value="F:ATP binding"/>
    <property type="evidence" value="ECO:0007669"/>
    <property type="project" value="UniProtKB-UniRule"/>
</dbReference>
<evidence type="ECO:0000256" key="4">
    <source>
        <dbReference type="ARBA" id="ARBA00022741"/>
    </source>
</evidence>
<evidence type="ECO:0000256" key="9">
    <source>
        <dbReference type="SAM" id="Phobius"/>
    </source>
</evidence>
<sequence>MGRVIAGRYLLLNRLGSGGMGHVWLAHDQRLACEVALKEIVFRSPAEAGQERTARVARARAEARHAAGLRGHPHVVTVHDVLEHEGLPWIVMEYVAGALDLRDLVRRRGPLAPAECARIGLAVLDALTAGHERGIMHRDVKPANILLAPDRTGAAYARVLLTDYGISVQPDAGETRYTLTSALVGTPGYLAPERATGGPPTATADLFSLGCTLYFGVEGCGPFERDTHLAEVTAVVLEEPRPPVRAGALEPVLAAMLAKDPGQRITAEDTEAALSAIVTPQPHPRTQFDLGSQPPWAEAGWTTETGYPGHGPGAGPGGNGTSGAYGPGGTGSGAGSAPGSPPPGATAGTAGRGTPSEPGPVRGPAAGPSGQDPNAAPYAHDPATPSYGQEPGAPRPGPGPTASPYGRSPTAPSYGQSPAATPYAHDPTASPYGQSPAATPYGLGLSASSYGSDVIGRPAGAAFGAAGFGSGRRRRKRPRVLQSVIAFTLGLVLALGGVWYAVAHLPPGGGDAKPYGAAVALAAPLKDGDCVVADWPGAAFQGTPKLAVDPTCAEKVPDGQVMAVVAATSAEAARQHGPAACEQRTQEIREKLADVRSYAVVPTRAGFEAAGRRTACLVLGAHGAVYGPLDRHRTPGMWFVDTANMQKRDCLDAPSLRRAQLVSCAGPHDQQVLGFTRLSAGTTLKKAAAQSDAACARDVPPAQYGYDPGVYEAASWAAKGAWHSGTHLVVCSVQRQNGGTMEGTEP</sequence>
<evidence type="ECO:0000256" key="7">
    <source>
        <dbReference type="PROSITE-ProRule" id="PRU10141"/>
    </source>
</evidence>
<evidence type="ECO:0000256" key="5">
    <source>
        <dbReference type="ARBA" id="ARBA00022777"/>
    </source>
</evidence>
<dbReference type="InterPro" id="IPR000719">
    <property type="entry name" value="Prot_kinase_dom"/>
</dbReference>
<dbReference type="SMART" id="SM00220">
    <property type="entry name" value="S_TKc"/>
    <property type="match status" value="1"/>
</dbReference>
<gene>
    <name evidence="11" type="ORF">SAV14893_067900</name>
</gene>
<dbReference type="GO" id="GO:0004674">
    <property type="term" value="F:protein serine/threonine kinase activity"/>
    <property type="evidence" value="ECO:0007669"/>
    <property type="project" value="UniProtKB-KW"/>
</dbReference>
<dbReference type="Pfam" id="PF00069">
    <property type="entry name" value="Pkinase"/>
    <property type="match status" value="1"/>
</dbReference>
<feature type="domain" description="Protein kinase" evidence="10">
    <location>
        <begin position="9"/>
        <end position="286"/>
    </location>
</feature>
<keyword evidence="5" id="KW-0418">Kinase</keyword>
<dbReference type="AlphaFoldDB" id="A0A4D4M725"/>
<keyword evidence="9" id="KW-1133">Transmembrane helix</keyword>
<feature type="compositionally biased region" description="Polar residues" evidence="8">
    <location>
        <begin position="410"/>
        <end position="419"/>
    </location>
</feature>
<keyword evidence="9" id="KW-0472">Membrane</keyword>
<name>A0A4D4M725_STRAX</name>
<evidence type="ECO:0000256" key="8">
    <source>
        <dbReference type="SAM" id="MobiDB-lite"/>
    </source>
</evidence>
<dbReference type="EMBL" id="BJHX01000001">
    <property type="protein sequence ID" value="GDY67397.1"/>
    <property type="molecule type" value="Genomic_DNA"/>
</dbReference>
<dbReference type="InterPro" id="IPR011009">
    <property type="entry name" value="Kinase-like_dom_sf"/>
</dbReference>
<feature type="compositionally biased region" description="Low complexity" evidence="8">
    <location>
        <begin position="345"/>
        <end position="356"/>
    </location>
</feature>
<feature type="region of interest" description="Disordered" evidence="8">
    <location>
        <begin position="280"/>
        <end position="435"/>
    </location>
</feature>
<feature type="compositionally biased region" description="Gly residues" evidence="8">
    <location>
        <begin position="308"/>
        <end position="336"/>
    </location>
</feature>
<dbReference type="PROSITE" id="PS50011">
    <property type="entry name" value="PROTEIN_KINASE_DOM"/>
    <property type="match status" value="1"/>
</dbReference>
<evidence type="ECO:0000313" key="11">
    <source>
        <dbReference type="EMBL" id="GDY67397.1"/>
    </source>
</evidence>
<dbReference type="InterPro" id="IPR008271">
    <property type="entry name" value="Ser/Thr_kinase_AS"/>
</dbReference>
<evidence type="ECO:0000256" key="2">
    <source>
        <dbReference type="ARBA" id="ARBA00022527"/>
    </source>
</evidence>
<protein>
    <recommendedName>
        <fullName evidence="1">non-specific serine/threonine protein kinase</fullName>
        <ecNumber evidence="1">2.7.11.1</ecNumber>
    </recommendedName>
</protein>
<dbReference type="Gene3D" id="1.10.510.10">
    <property type="entry name" value="Transferase(Phosphotransferase) domain 1"/>
    <property type="match status" value="1"/>
</dbReference>
<dbReference type="PROSITE" id="PS00107">
    <property type="entry name" value="PROTEIN_KINASE_ATP"/>
    <property type="match status" value="1"/>
</dbReference>
<evidence type="ECO:0000256" key="1">
    <source>
        <dbReference type="ARBA" id="ARBA00012513"/>
    </source>
</evidence>
<evidence type="ECO:0000256" key="3">
    <source>
        <dbReference type="ARBA" id="ARBA00022679"/>
    </source>
</evidence>
<dbReference type="EC" id="2.7.11.1" evidence="1"/>
<dbReference type="Proteomes" id="UP000302139">
    <property type="component" value="Unassembled WGS sequence"/>
</dbReference>
<dbReference type="PROSITE" id="PS00108">
    <property type="entry name" value="PROTEIN_KINASE_ST"/>
    <property type="match status" value="1"/>
</dbReference>
<keyword evidence="4 7" id="KW-0547">Nucleotide-binding</keyword>
<dbReference type="SUPFAM" id="SSF56112">
    <property type="entry name" value="Protein kinase-like (PK-like)"/>
    <property type="match status" value="1"/>
</dbReference>
<comment type="caution">
    <text evidence="11">The sequence shown here is derived from an EMBL/GenBank/DDBJ whole genome shotgun (WGS) entry which is preliminary data.</text>
</comment>
<dbReference type="PANTHER" id="PTHR43289">
    <property type="entry name" value="MITOGEN-ACTIVATED PROTEIN KINASE KINASE KINASE 20-RELATED"/>
    <property type="match status" value="1"/>
</dbReference>
<dbReference type="PANTHER" id="PTHR43289:SF6">
    <property type="entry name" value="SERINE_THREONINE-PROTEIN KINASE NEKL-3"/>
    <property type="match status" value="1"/>
</dbReference>
<dbReference type="Gene3D" id="3.30.200.20">
    <property type="entry name" value="Phosphorylase Kinase, domain 1"/>
    <property type="match status" value="1"/>
</dbReference>
<reference evidence="11 12" key="1">
    <citation type="submission" date="2019-04" db="EMBL/GenBank/DDBJ databases">
        <title>Draft genome sequences of Streptomyces avermitilis NBRC 14893.</title>
        <authorList>
            <person name="Komaki H."/>
            <person name="Tamura T."/>
            <person name="Hosoyama A."/>
        </authorList>
    </citation>
    <scope>NUCLEOTIDE SEQUENCE [LARGE SCALE GENOMIC DNA]</scope>
    <source>
        <strain evidence="11 12">NBRC 14893</strain>
    </source>
</reference>
<keyword evidence="6 7" id="KW-0067">ATP-binding</keyword>
<dbReference type="InterPro" id="IPR026004">
    <property type="entry name" value="Septum_form"/>
</dbReference>
<organism evidence="11 12">
    <name type="scientific">Streptomyces avermitilis</name>
    <dbReference type="NCBI Taxonomy" id="33903"/>
    <lineage>
        <taxon>Bacteria</taxon>
        <taxon>Bacillati</taxon>
        <taxon>Actinomycetota</taxon>
        <taxon>Actinomycetes</taxon>
        <taxon>Kitasatosporales</taxon>
        <taxon>Streptomycetaceae</taxon>
        <taxon>Streptomyces</taxon>
    </lineage>
</organism>
<feature type="binding site" evidence="7">
    <location>
        <position position="38"/>
    </location>
    <ligand>
        <name>ATP</name>
        <dbReference type="ChEBI" id="CHEBI:30616"/>
    </ligand>
</feature>
<proteinExistence type="predicted"/>
<dbReference type="CDD" id="cd14014">
    <property type="entry name" value="STKc_PknB_like"/>
    <property type="match status" value="1"/>
</dbReference>
<keyword evidence="9" id="KW-0812">Transmembrane</keyword>